<gene>
    <name evidence="2" type="ORF">CAS74_002252</name>
</gene>
<name>A0A1Z8JPH4_PICKU</name>
<proteinExistence type="predicted"/>
<dbReference type="EMBL" id="NHMM01000003">
    <property type="protein sequence ID" value="OUT22513.1"/>
    <property type="molecule type" value="Genomic_DNA"/>
</dbReference>
<dbReference type="Proteomes" id="UP000195871">
    <property type="component" value="Unassembled WGS sequence"/>
</dbReference>
<evidence type="ECO:0000259" key="1">
    <source>
        <dbReference type="Pfam" id="PF13679"/>
    </source>
</evidence>
<accession>A0A1Z8JPH4</accession>
<evidence type="ECO:0000313" key="3">
    <source>
        <dbReference type="Proteomes" id="UP000195871"/>
    </source>
</evidence>
<sequence length="223" mass="25649">MSLVNKQRIPQGYYLGVNPKDRLLINDILETTKLDEFQQVGVIELGSGKGYISRIISSHYKIPIFCVDSIRERLASSMRVQQLINDDKVLEYANKTAGTFNMFNYQNEIRSRDDFLEIWYQAMALQQFKEVKTVVILGVKLCGDFFYNMVDWIAETRALMEGFRVEIVVVPCCLHKSIRSINLDPVQEMVRYAHTSLIGLMFCLQPLPHTRLSVSSSAEQLLN</sequence>
<dbReference type="Pfam" id="PF13679">
    <property type="entry name" value="Methyltransf_32"/>
    <property type="match status" value="1"/>
</dbReference>
<reference evidence="2 3" key="1">
    <citation type="submission" date="2017-05" db="EMBL/GenBank/DDBJ databases">
        <title>The Genome Sequence of Candida krusei Ckrusei653.</title>
        <authorList>
            <person name="Cuomo C."/>
            <person name="Forche A."/>
            <person name="Young S."/>
            <person name="Abouelleil A."/>
            <person name="Cao P."/>
            <person name="Chapman S."/>
            <person name="Cusick C."/>
            <person name="Shea T."/>
            <person name="Nusbaum C."/>
            <person name="Birren B."/>
        </authorList>
    </citation>
    <scope>NUCLEOTIDE SEQUENCE [LARGE SCALE GENOMIC DNA]</scope>
    <source>
        <strain evidence="2 3">Ckrusei653</strain>
    </source>
</reference>
<dbReference type="AlphaFoldDB" id="A0A1Z8JPH4"/>
<comment type="caution">
    <text evidence="2">The sequence shown here is derived from an EMBL/GenBank/DDBJ whole genome shotgun (WGS) entry which is preliminary data.</text>
</comment>
<dbReference type="InterPro" id="IPR025714">
    <property type="entry name" value="Methyltranfer_dom"/>
</dbReference>
<dbReference type="VEuPathDB" id="FungiDB:C5L36_0D02785"/>
<organism evidence="2 3">
    <name type="scientific">Pichia kudriavzevii</name>
    <name type="common">Yeast</name>
    <name type="synonym">Issatchenkia orientalis</name>
    <dbReference type="NCBI Taxonomy" id="4909"/>
    <lineage>
        <taxon>Eukaryota</taxon>
        <taxon>Fungi</taxon>
        <taxon>Dikarya</taxon>
        <taxon>Ascomycota</taxon>
        <taxon>Saccharomycotina</taxon>
        <taxon>Pichiomycetes</taxon>
        <taxon>Pichiales</taxon>
        <taxon>Pichiaceae</taxon>
        <taxon>Pichia</taxon>
    </lineage>
</organism>
<evidence type="ECO:0000313" key="2">
    <source>
        <dbReference type="EMBL" id="OUT22513.1"/>
    </source>
</evidence>
<protein>
    <recommendedName>
        <fullName evidence="1">Methyltransferase domain-containing protein</fullName>
    </recommendedName>
</protein>
<feature type="domain" description="Methyltransferase" evidence="1">
    <location>
        <begin position="25"/>
        <end position="176"/>
    </location>
</feature>